<reference evidence="1 2" key="1">
    <citation type="journal article" date="2006" name="Science">
        <title>The genome of black cottonwood, Populus trichocarpa (Torr. &amp; Gray).</title>
        <authorList>
            <person name="Tuskan G.A."/>
            <person name="Difazio S."/>
            <person name="Jansson S."/>
            <person name="Bohlmann J."/>
            <person name="Grigoriev I."/>
            <person name="Hellsten U."/>
            <person name="Putnam N."/>
            <person name="Ralph S."/>
            <person name="Rombauts S."/>
            <person name="Salamov A."/>
            <person name="Schein J."/>
            <person name="Sterck L."/>
            <person name="Aerts A."/>
            <person name="Bhalerao R.R."/>
            <person name="Bhalerao R.P."/>
            <person name="Blaudez D."/>
            <person name="Boerjan W."/>
            <person name="Brun A."/>
            <person name="Brunner A."/>
            <person name="Busov V."/>
            <person name="Campbell M."/>
            <person name="Carlson J."/>
            <person name="Chalot M."/>
            <person name="Chapman J."/>
            <person name="Chen G.L."/>
            <person name="Cooper D."/>
            <person name="Coutinho P.M."/>
            <person name="Couturier J."/>
            <person name="Covert S."/>
            <person name="Cronk Q."/>
            <person name="Cunningham R."/>
            <person name="Davis J."/>
            <person name="Degroeve S."/>
            <person name="Dejardin A."/>
            <person name="Depamphilis C."/>
            <person name="Detter J."/>
            <person name="Dirks B."/>
            <person name="Dubchak I."/>
            <person name="Duplessis S."/>
            <person name="Ehlting J."/>
            <person name="Ellis B."/>
            <person name="Gendler K."/>
            <person name="Goodstein D."/>
            <person name="Gribskov M."/>
            <person name="Grimwood J."/>
            <person name="Groover A."/>
            <person name="Gunter L."/>
            <person name="Hamberger B."/>
            <person name="Heinze B."/>
            <person name="Helariutta Y."/>
            <person name="Henrissat B."/>
            <person name="Holligan D."/>
            <person name="Holt R."/>
            <person name="Huang W."/>
            <person name="Islam-Faridi N."/>
            <person name="Jones S."/>
            <person name="Jones-Rhoades M."/>
            <person name="Jorgensen R."/>
            <person name="Joshi C."/>
            <person name="Kangasjarvi J."/>
            <person name="Karlsson J."/>
            <person name="Kelleher C."/>
            <person name="Kirkpatrick R."/>
            <person name="Kirst M."/>
            <person name="Kohler A."/>
            <person name="Kalluri U."/>
            <person name="Larimer F."/>
            <person name="Leebens-Mack J."/>
            <person name="Leple J.C."/>
            <person name="Locascio P."/>
            <person name="Lou Y."/>
            <person name="Lucas S."/>
            <person name="Martin F."/>
            <person name="Montanini B."/>
            <person name="Napoli C."/>
            <person name="Nelson D.R."/>
            <person name="Nelson C."/>
            <person name="Nieminen K."/>
            <person name="Nilsson O."/>
            <person name="Pereda V."/>
            <person name="Peter G."/>
            <person name="Philippe R."/>
            <person name="Pilate G."/>
            <person name="Poliakov A."/>
            <person name="Razumovskaya J."/>
            <person name="Richardson P."/>
            <person name="Rinaldi C."/>
            <person name="Ritland K."/>
            <person name="Rouze P."/>
            <person name="Ryaboy D."/>
            <person name="Schmutz J."/>
            <person name="Schrader J."/>
            <person name="Segerman B."/>
            <person name="Shin H."/>
            <person name="Siddiqui A."/>
            <person name="Sterky F."/>
            <person name="Terry A."/>
            <person name="Tsai C.J."/>
            <person name="Uberbacher E."/>
            <person name="Unneberg P."/>
            <person name="Vahala J."/>
            <person name="Wall K."/>
            <person name="Wessler S."/>
            <person name="Yang G."/>
            <person name="Yin T."/>
            <person name="Douglas C."/>
            <person name="Marra M."/>
            <person name="Sandberg G."/>
            <person name="Van de Peer Y."/>
            <person name="Rokhsar D."/>
        </authorList>
    </citation>
    <scope>NUCLEOTIDE SEQUENCE [LARGE SCALE GENOMIC DNA]</scope>
    <source>
        <strain evidence="2">cv. Nisqually</strain>
        <strain evidence="1">Nisqually-1</strain>
    </source>
</reference>
<evidence type="ECO:0000313" key="2">
    <source>
        <dbReference type="Proteomes" id="UP000006729"/>
    </source>
</evidence>
<sequence length="83" mass="9791">MRLLCFMERREGNGRKEKRCLHQGKQIRIFAFPHKSVVQGKAILEQFIYGDFLNGAHERSFCLKSIPVRVESVIYQNSFFKDL</sequence>
<dbReference type="EMBL" id="CM009303">
    <property type="protein sequence ID" value="RQO99501.1"/>
    <property type="molecule type" value="Genomic_DNA"/>
</dbReference>
<keyword evidence="2" id="KW-1185">Reference proteome</keyword>
<reference evidence="1" key="2">
    <citation type="submission" date="2017-07" db="EMBL/GenBank/DDBJ databases">
        <title>WGS assembly of Populus trichocarpa.</title>
        <authorList>
            <person name="Tuskan G."/>
            <person name="Difazio S."/>
            <person name="Jansson S."/>
            <person name="Bohlmann J."/>
            <person name="Grigoriev I."/>
            <person name="Hellsten U."/>
            <person name="Putnam N."/>
            <person name="Ralph S."/>
            <person name="Rombauts S."/>
            <person name="Salamov A."/>
            <person name="Schein J."/>
            <person name="Sterck L."/>
            <person name="Aerts A."/>
            <person name="Bhalerao R."/>
            <person name="Bhalerao R."/>
            <person name="Blaudez D."/>
            <person name="Boerjan W."/>
            <person name="Brun A."/>
            <person name="Brunner A."/>
            <person name="Busov V."/>
            <person name="Campbell M."/>
            <person name="Carlson J."/>
            <person name="Chalot M."/>
            <person name="Chapman J."/>
            <person name="Chen G."/>
            <person name="Cooper D."/>
            <person name="Coutinho P."/>
            <person name="Couturier J."/>
            <person name="Covert S."/>
            <person name="Cronk Q."/>
            <person name="Cunningham R."/>
            <person name="Davis J."/>
            <person name="Degroeve S."/>
            <person name="Dejardin A."/>
            <person name="Depamphilis C."/>
            <person name="Detter J."/>
            <person name="Dirks B."/>
            <person name="Dubchak I."/>
            <person name="Duplessis S."/>
            <person name="Ehlting J."/>
            <person name="Ellis B."/>
            <person name="Gendler K."/>
            <person name="Goodstein D."/>
            <person name="Gribskov M."/>
            <person name="Grimwood J."/>
            <person name="Groover A."/>
            <person name="Gunter L."/>
            <person name="Hamberger B."/>
            <person name="Heinze B."/>
            <person name="Helariutta Y."/>
            <person name="Henrissat B."/>
            <person name="Holligan D."/>
            <person name="Holt R."/>
            <person name="Huang W."/>
            <person name="Islam-Faridi N."/>
            <person name="Jones S."/>
            <person name="Jones-Rhoades M."/>
            <person name="Jorgensen R."/>
            <person name="Joshi C."/>
            <person name="Kangasjarvi J."/>
            <person name="Karlsson J."/>
            <person name="Kelleher C."/>
            <person name="Kirkpatrick R."/>
            <person name="Kirst M."/>
            <person name="Kohler A."/>
            <person name="Kalluri U."/>
            <person name="Larimer F."/>
            <person name="Leebens-Mack J."/>
            <person name="Leple J."/>
            <person name="Locascio P."/>
            <person name="Lou Y."/>
            <person name="Lucas S."/>
            <person name="Martin F."/>
            <person name="Montanini B."/>
            <person name="Napoli C."/>
            <person name="Nelson D."/>
            <person name="Nelson C."/>
            <person name="Nieminen K."/>
            <person name="Nilsson O."/>
            <person name="Pereda V."/>
            <person name="Peter G."/>
            <person name="Philippe R."/>
            <person name="Pilate G."/>
            <person name="Poliakov A."/>
            <person name="Razumovskaya J."/>
            <person name="Richardson P."/>
            <person name="Rinaldi C."/>
            <person name="Ritland K."/>
            <person name="Rouze P."/>
            <person name="Ryaboy D."/>
            <person name="Schmutz J."/>
            <person name="Schrader J."/>
            <person name="Segerman B."/>
            <person name="Shin H."/>
            <person name="Siddiqui A."/>
            <person name="Sterky F."/>
            <person name="Terry A."/>
            <person name="Tsai C."/>
            <person name="Uberbacher E."/>
            <person name="Unneberg P."/>
            <person name="Vahala J."/>
            <person name="Wall K."/>
            <person name="Wessler S."/>
            <person name="Yang G."/>
            <person name="Yin T."/>
            <person name="Douglas C."/>
            <person name="Marra M."/>
            <person name="Sandberg G."/>
            <person name="Van De Peer Y."/>
            <person name="Rokhsar D."/>
        </authorList>
    </citation>
    <scope>NUCLEOTIDE SEQUENCE</scope>
    <source>
        <strain evidence="1">Nisqually-1</strain>
    </source>
</reference>
<evidence type="ECO:0000313" key="1">
    <source>
        <dbReference type="EMBL" id="RQO99503.1"/>
    </source>
</evidence>
<accession>A0A3N7FX20</accession>
<dbReference type="EMBL" id="CM009303">
    <property type="protein sequence ID" value="RQO99502.1"/>
    <property type="molecule type" value="Genomic_DNA"/>
</dbReference>
<dbReference type="EMBL" id="CM009303">
    <property type="protein sequence ID" value="RQO99503.1"/>
    <property type="molecule type" value="Genomic_DNA"/>
</dbReference>
<name>A0A3N7FX20_POPTR</name>
<protein>
    <submittedName>
        <fullName evidence="1">Uncharacterized protein</fullName>
    </submittedName>
</protein>
<dbReference type="InParanoid" id="A0A3N7FX20"/>
<proteinExistence type="predicted"/>
<organism evidence="1 2">
    <name type="scientific">Populus trichocarpa</name>
    <name type="common">Western balsam poplar</name>
    <name type="synonym">Populus balsamifera subsp. trichocarpa</name>
    <dbReference type="NCBI Taxonomy" id="3694"/>
    <lineage>
        <taxon>Eukaryota</taxon>
        <taxon>Viridiplantae</taxon>
        <taxon>Streptophyta</taxon>
        <taxon>Embryophyta</taxon>
        <taxon>Tracheophyta</taxon>
        <taxon>Spermatophyta</taxon>
        <taxon>Magnoliopsida</taxon>
        <taxon>eudicotyledons</taxon>
        <taxon>Gunneridae</taxon>
        <taxon>Pentapetalae</taxon>
        <taxon>rosids</taxon>
        <taxon>fabids</taxon>
        <taxon>Malpighiales</taxon>
        <taxon>Salicaceae</taxon>
        <taxon>Saliceae</taxon>
        <taxon>Populus</taxon>
    </lineage>
</organism>
<gene>
    <name evidence="1" type="ORF">POPTR_014G002850</name>
</gene>
<dbReference type="EMBL" id="CM009303">
    <property type="protein sequence ID" value="RQO99500.1"/>
    <property type="molecule type" value="Genomic_DNA"/>
</dbReference>
<dbReference type="Proteomes" id="UP000006729">
    <property type="component" value="Chromosome 14"/>
</dbReference>
<dbReference type="AlphaFoldDB" id="A0A3N7FX20"/>